<proteinExistence type="predicted"/>
<keyword evidence="3" id="KW-1185">Reference proteome</keyword>
<dbReference type="RefSeq" id="WP_089917660.1">
    <property type="nucleotide sequence ID" value="NZ_FOBB01000006.1"/>
</dbReference>
<feature type="chain" id="PRO_5011508570" evidence="1">
    <location>
        <begin position="20"/>
        <end position="479"/>
    </location>
</feature>
<sequence>MKKLTLSYITLAFTMVLTASCTKNLTDLNQNSKKPATVVAPTLFANAELNITNAMTSTSVNVNIFRLLAQYWTETTYPDESQYDLSTRNIPQEFWHRLYRDVLNDLNEAKKVVNEDATLDAAVKKNQLAQIEIVTIYTYNVILNTFGNIPYTDAMDIDNLSPKYDDAKTVYLDLLARLDAANANLDPAAASFGNSDILYKGNVAGWKKMASSLKMRMWMVLADDEPAKAKAGIEQASPNAFTSAADNAVFQYSTVPPNTNPLWVDLVQSGRLDFVGANTLVDTMNALSDPRRPFFFGEAAGGGYKGGIYGTSNDYSAFSPVGDLLRKKDFPSIWIDYTEVEFLRAEAIERGMTGVAGTAATHYTNAVTASIISWGGTDAEAATYLAQPQVAYATATGGYKGKIGVQKWLALYNRGFEAWTEWRRLDFPKLVKPEEAQSEIPLRYPYPVSEQNLNQTNYDAAAKAIGGDVVTTKLFWDKF</sequence>
<dbReference type="OrthoDB" id="725917at2"/>
<dbReference type="InterPro" id="IPR041662">
    <property type="entry name" value="SusD-like_2"/>
</dbReference>
<name>A0A1H8BHN1_9BACT</name>
<dbReference type="Proteomes" id="UP000198984">
    <property type="component" value="Unassembled WGS sequence"/>
</dbReference>
<dbReference type="InterPro" id="IPR011990">
    <property type="entry name" value="TPR-like_helical_dom_sf"/>
</dbReference>
<protein>
    <submittedName>
        <fullName evidence="2">Starch-binding associating with outer membrane</fullName>
    </submittedName>
</protein>
<dbReference type="SUPFAM" id="SSF48452">
    <property type="entry name" value="TPR-like"/>
    <property type="match status" value="1"/>
</dbReference>
<organism evidence="2 3">
    <name type="scientific">Chitinophaga rupis</name>
    <dbReference type="NCBI Taxonomy" id="573321"/>
    <lineage>
        <taxon>Bacteria</taxon>
        <taxon>Pseudomonadati</taxon>
        <taxon>Bacteroidota</taxon>
        <taxon>Chitinophagia</taxon>
        <taxon>Chitinophagales</taxon>
        <taxon>Chitinophagaceae</taxon>
        <taxon>Chitinophaga</taxon>
    </lineage>
</organism>
<gene>
    <name evidence="2" type="ORF">SAMN04488505_106226</name>
</gene>
<reference evidence="2 3" key="1">
    <citation type="submission" date="2016-10" db="EMBL/GenBank/DDBJ databases">
        <authorList>
            <person name="de Groot N.N."/>
        </authorList>
    </citation>
    <scope>NUCLEOTIDE SEQUENCE [LARGE SCALE GENOMIC DNA]</scope>
    <source>
        <strain evidence="2 3">DSM 21039</strain>
    </source>
</reference>
<accession>A0A1H8BHN1</accession>
<evidence type="ECO:0000313" key="3">
    <source>
        <dbReference type="Proteomes" id="UP000198984"/>
    </source>
</evidence>
<dbReference type="Pfam" id="PF12771">
    <property type="entry name" value="SusD-like_2"/>
    <property type="match status" value="1"/>
</dbReference>
<dbReference type="AlphaFoldDB" id="A0A1H8BHN1"/>
<dbReference type="EMBL" id="FOBB01000006">
    <property type="protein sequence ID" value="SEM81634.1"/>
    <property type="molecule type" value="Genomic_DNA"/>
</dbReference>
<evidence type="ECO:0000256" key="1">
    <source>
        <dbReference type="SAM" id="SignalP"/>
    </source>
</evidence>
<evidence type="ECO:0000313" key="2">
    <source>
        <dbReference type="EMBL" id="SEM81634.1"/>
    </source>
</evidence>
<dbReference type="PROSITE" id="PS51257">
    <property type="entry name" value="PROKAR_LIPOPROTEIN"/>
    <property type="match status" value="1"/>
</dbReference>
<dbReference type="Gene3D" id="1.25.40.390">
    <property type="match status" value="1"/>
</dbReference>
<feature type="signal peptide" evidence="1">
    <location>
        <begin position="1"/>
        <end position="19"/>
    </location>
</feature>
<dbReference type="STRING" id="573321.SAMN04488505_106226"/>
<keyword evidence="1" id="KW-0732">Signal</keyword>